<feature type="compositionally biased region" description="Basic and acidic residues" evidence="1">
    <location>
        <begin position="126"/>
        <end position="149"/>
    </location>
</feature>
<dbReference type="Proteomes" id="UP000066124">
    <property type="component" value="Chromosome"/>
</dbReference>
<protein>
    <submittedName>
        <fullName evidence="2">Uncharacterized protein</fullName>
    </submittedName>
</protein>
<feature type="compositionally biased region" description="Gly residues" evidence="1">
    <location>
        <begin position="151"/>
        <end position="162"/>
    </location>
</feature>
<feature type="compositionally biased region" description="Basic and acidic residues" evidence="1">
    <location>
        <begin position="100"/>
        <end position="115"/>
    </location>
</feature>
<evidence type="ECO:0000313" key="3">
    <source>
        <dbReference type="Proteomes" id="UP000066124"/>
    </source>
</evidence>
<name>A0A0K1IUV1_HALGI</name>
<feature type="region of interest" description="Disordered" evidence="1">
    <location>
        <begin position="50"/>
        <end position="81"/>
    </location>
</feature>
<feature type="region of interest" description="Disordered" evidence="1">
    <location>
        <begin position="94"/>
        <end position="170"/>
    </location>
</feature>
<proteinExistence type="predicted"/>
<accession>A0A0K1IUV1</accession>
<organism evidence="2 3">
    <name type="scientific">Haloferax gibbonsii</name>
    <dbReference type="NCBI Taxonomy" id="35746"/>
    <lineage>
        <taxon>Archaea</taxon>
        <taxon>Methanobacteriati</taxon>
        <taxon>Methanobacteriota</taxon>
        <taxon>Stenosarchaea group</taxon>
        <taxon>Halobacteria</taxon>
        <taxon>Halobacteriales</taxon>
        <taxon>Haloferacaceae</taxon>
        <taxon>Haloferax</taxon>
    </lineage>
</organism>
<gene>
    <name evidence="2" type="ORF">ABY42_11495</name>
</gene>
<evidence type="ECO:0000313" key="2">
    <source>
        <dbReference type="EMBL" id="AKU08322.1"/>
    </source>
</evidence>
<evidence type="ECO:0000256" key="1">
    <source>
        <dbReference type="SAM" id="MobiDB-lite"/>
    </source>
</evidence>
<feature type="compositionally biased region" description="Basic and acidic residues" evidence="1">
    <location>
        <begin position="1"/>
        <end position="13"/>
    </location>
</feature>
<dbReference type="AlphaFoldDB" id="A0A0K1IUV1"/>
<dbReference type="EMBL" id="CP011947">
    <property type="protein sequence ID" value="AKU08322.1"/>
    <property type="molecule type" value="Genomic_DNA"/>
</dbReference>
<dbReference type="KEGG" id="hgi:ABY42_11495"/>
<feature type="region of interest" description="Disordered" evidence="1">
    <location>
        <begin position="1"/>
        <end position="29"/>
    </location>
</feature>
<feature type="compositionally biased region" description="Basic and acidic residues" evidence="1">
    <location>
        <begin position="65"/>
        <end position="77"/>
    </location>
</feature>
<reference evidence="3" key="1">
    <citation type="journal article" date="2015" name="J. Biotechnol.">
        <title>Complete genome sequence of Haloferax gibbonsii strain ARA6, a potential producer of polyhydroxyalkanoates and halocins isolated from Araruama, Rio de Janeiro, Brasil.</title>
        <authorList>
            <person name="Pinto L.H."/>
            <person name="D'Alincourt Carvalho-Assef A.P."/>
            <person name="Vieira R.P."/>
            <person name="Clementino M.M."/>
            <person name="Albano R.M."/>
        </authorList>
    </citation>
    <scope>NUCLEOTIDE SEQUENCE [LARGE SCALE GENOMIC DNA]</scope>
    <source>
        <strain evidence="3">ARA6</strain>
    </source>
</reference>
<sequence length="170" mass="17647">MSGRVRADDEPRPGQEPPPTAVASDSPRDRDLVAAGDDAALAVAAEHHVSVRRDADPNLAGGVPEDERARRAADDRAPAPASPVAVCVLAVNPPLHGRPVARDSRDCPDDGRPSDAVEVANPPFRGRIDEAATRSRSEAVHEAVAERRGRAAGGFSGGGVGTGTAYEARR</sequence>